<sequence>MRRSVLDSRCSFAYAAINQFGGKQFCFELPELWEFQYEIERRVSVGED</sequence>
<proteinExistence type="predicted"/>
<dbReference type="AlphaFoldDB" id="A0A2P2N7E0"/>
<organism evidence="1">
    <name type="scientific">Rhizophora mucronata</name>
    <name type="common">Asiatic mangrove</name>
    <dbReference type="NCBI Taxonomy" id="61149"/>
    <lineage>
        <taxon>Eukaryota</taxon>
        <taxon>Viridiplantae</taxon>
        <taxon>Streptophyta</taxon>
        <taxon>Embryophyta</taxon>
        <taxon>Tracheophyta</taxon>
        <taxon>Spermatophyta</taxon>
        <taxon>Magnoliopsida</taxon>
        <taxon>eudicotyledons</taxon>
        <taxon>Gunneridae</taxon>
        <taxon>Pentapetalae</taxon>
        <taxon>rosids</taxon>
        <taxon>fabids</taxon>
        <taxon>Malpighiales</taxon>
        <taxon>Rhizophoraceae</taxon>
        <taxon>Rhizophora</taxon>
    </lineage>
</organism>
<name>A0A2P2N7E0_RHIMU</name>
<dbReference type="EMBL" id="GGEC01057866">
    <property type="protein sequence ID" value="MBX38350.1"/>
    <property type="molecule type" value="Transcribed_RNA"/>
</dbReference>
<accession>A0A2P2N7E0</accession>
<protein>
    <submittedName>
        <fullName evidence="1">Uncharacterized protein</fullName>
    </submittedName>
</protein>
<evidence type="ECO:0000313" key="1">
    <source>
        <dbReference type="EMBL" id="MBX38350.1"/>
    </source>
</evidence>
<reference evidence="1" key="1">
    <citation type="submission" date="2018-02" db="EMBL/GenBank/DDBJ databases">
        <title>Rhizophora mucronata_Transcriptome.</title>
        <authorList>
            <person name="Meera S.P."/>
            <person name="Sreeshan A."/>
            <person name="Augustine A."/>
        </authorList>
    </citation>
    <scope>NUCLEOTIDE SEQUENCE</scope>
    <source>
        <tissue evidence="1">Leaf</tissue>
    </source>
</reference>